<evidence type="ECO:0000313" key="1">
    <source>
        <dbReference type="EMBL" id="KAJ7998887.1"/>
    </source>
</evidence>
<accession>A0ACC2G5N3</accession>
<proteinExistence type="predicted"/>
<sequence length="80" mass="8936">MSLSLSSRQMSCVPVLEVLDFCCRRGQMQYPVDWEGCGTSALYWTSNHPRSYRLNSTPVPYQLIINSSALPLSALLPVIS</sequence>
<dbReference type="EMBL" id="CM055744">
    <property type="protein sequence ID" value="KAJ7998887.1"/>
    <property type="molecule type" value="Genomic_DNA"/>
</dbReference>
<evidence type="ECO:0000313" key="2">
    <source>
        <dbReference type="Proteomes" id="UP001157502"/>
    </source>
</evidence>
<protein>
    <submittedName>
        <fullName evidence="1">Uncharacterized protein</fullName>
    </submittedName>
</protein>
<name>A0ACC2G5N3_DALPE</name>
<keyword evidence="2" id="KW-1185">Reference proteome</keyword>
<reference evidence="1" key="1">
    <citation type="submission" date="2021-05" db="EMBL/GenBank/DDBJ databases">
        <authorList>
            <person name="Pan Q."/>
            <person name="Jouanno E."/>
            <person name="Zahm M."/>
            <person name="Klopp C."/>
            <person name="Cabau C."/>
            <person name="Louis A."/>
            <person name="Berthelot C."/>
            <person name="Parey E."/>
            <person name="Roest Crollius H."/>
            <person name="Montfort J."/>
            <person name="Robinson-Rechavi M."/>
            <person name="Bouchez O."/>
            <person name="Lampietro C."/>
            <person name="Lopez Roques C."/>
            <person name="Donnadieu C."/>
            <person name="Postlethwait J."/>
            <person name="Bobe J."/>
            <person name="Dillon D."/>
            <person name="Chandos A."/>
            <person name="von Hippel F."/>
            <person name="Guiguen Y."/>
        </authorList>
    </citation>
    <scope>NUCLEOTIDE SEQUENCE</scope>
    <source>
        <strain evidence="1">YG-Jan2019</strain>
    </source>
</reference>
<organism evidence="1 2">
    <name type="scientific">Dallia pectoralis</name>
    <name type="common">Alaska blackfish</name>
    <dbReference type="NCBI Taxonomy" id="75939"/>
    <lineage>
        <taxon>Eukaryota</taxon>
        <taxon>Metazoa</taxon>
        <taxon>Chordata</taxon>
        <taxon>Craniata</taxon>
        <taxon>Vertebrata</taxon>
        <taxon>Euteleostomi</taxon>
        <taxon>Actinopterygii</taxon>
        <taxon>Neopterygii</taxon>
        <taxon>Teleostei</taxon>
        <taxon>Protacanthopterygii</taxon>
        <taxon>Esociformes</taxon>
        <taxon>Umbridae</taxon>
        <taxon>Dallia</taxon>
    </lineage>
</organism>
<comment type="caution">
    <text evidence="1">The sequence shown here is derived from an EMBL/GenBank/DDBJ whole genome shotgun (WGS) entry which is preliminary data.</text>
</comment>
<gene>
    <name evidence="1" type="ORF">DPEC_G00209630</name>
</gene>
<dbReference type="Proteomes" id="UP001157502">
    <property type="component" value="Chromosome 17"/>
</dbReference>